<name>A0AAV7NQB7_PLEWA</name>
<evidence type="ECO:0000313" key="3">
    <source>
        <dbReference type="Proteomes" id="UP001066276"/>
    </source>
</evidence>
<reference evidence="2" key="1">
    <citation type="journal article" date="2022" name="bioRxiv">
        <title>Sequencing and chromosome-scale assembly of the giantPleurodeles waltlgenome.</title>
        <authorList>
            <person name="Brown T."/>
            <person name="Elewa A."/>
            <person name="Iarovenko S."/>
            <person name="Subramanian E."/>
            <person name="Araus A.J."/>
            <person name="Petzold A."/>
            <person name="Susuki M."/>
            <person name="Suzuki K.-i.T."/>
            <person name="Hayashi T."/>
            <person name="Toyoda A."/>
            <person name="Oliveira C."/>
            <person name="Osipova E."/>
            <person name="Leigh N.D."/>
            <person name="Simon A."/>
            <person name="Yun M.H."/>
        </authorList>
    </citation>
    <scope>NUCLEOTIDE SEQUENCE</scope>
    <source>
        <strain evidence="2">20211129_DDA</strain>
        <tissue evidence="2">Liver</tissue>
    </source>
</reference>
<comment type="caution">
    <text evidence="2">The sequence shown here is derived from an EMBL/GenBank/DDBJ whole genome shotgun (WGS) entry which is preliminary data.</text>
</comment>
<evidence type="ECO:0000313" key="2">
    <source>
        <dbReference type="EMBL" id="KAJ1117719.1"/>
    </source>
</evidence>
<accession>A0AAV7NQB7</accession>
<gene>
    <name evidence="2" type="ORF">NDU88_005916</name>
</gene>
<dbReference type="EMBL" id="JANPWB010000012">
    <property type="protein sequence ID" value="KAJ1117719.1"/>
    <property type="molecule type" value="Genomic_DNA"/>
</dbReference>
<dbReference type="Proteomes" id="UP001066276">
    <property type="component" value="Chromosome 8"/>
</dbReference>
<keyword evidence="3" id="KW-1185">Reference proteome</keyword>
<dbReference type="AlphaFoldDB" id="A0AAV7NQB7"/>
<evidence type="ECO:0000256" key="1">
    <source>
        <dbReference type="SAM" id="MobiDB-lite"/>
    </source>
</evidence>
<feature type="region of interest" description="Disordered" evidence="1">
    <location>
        <begin position="29"/>
        <end position="50"/>
    </location>
</feature>
<protein>
    <submittedName>
        <fullName evidence="2">Uncharacterized protein</fullName>
    </submittedName>
</protein>
<proteinExistence type="predicted"/>
<sequence length="96" mass="10448">MQRPRDSARAVVTVGRDWEGGVSLSPSCRADSLRPQETRLLPESGPAWQSARRSSPSLLLFLSLEDRIPGGSGSLRRTFTLLCDSPRVLLGTELLG</sequence>
<organism evidence="2 3">
    <name type="scientific">Pleurodeles waltl</name>
    <name type="common">Iberian ribbed newt</name>
    <dbReference type="NCBI Taxonomy" id="8319"/>
    <lineage>
        <taxon>Eukaryota</taxon>
        <taxon>Metazoa</taxon>
        <taxon>Chordata</taxon>
        <taxon>Craniata</taxon>
        <taxon>Vertebrata</taxon>
        <taxon>Euteleostomi</taxon>
        <taxon>Amphibia</taxon>
        <taxon>Batrachia</taxon>
        <taxon>Caudata</taxon>
        <taxon>Salamandroidea</taxon>
        <taxon>Salamandridae</taxon>
        <taxon>Pleurodelinae</taxon>
        <taxon>Pleurodeles</taxon>
    </lineage>
</organism>